<keyword evidence="9" id="KW-1185">Reference proteome</keyword>
<protein>
    <submittedName>
        <fullName evidence="8">LD-carboxypeptidase</fullName>
    </submittedName>
</protein>
<keyword evidence="4" id="KW-0378">Hydrolase</keyword>
<accession>A0ABP5AQB2</accession>
<dbReference type="SUPFAM" id="SSF141986">
    <property type="entry name" value="LD-carboxypeptidase A C-terminal domain-like"/>
    <property type="match status" value="1"/>
</dbReference>
<gene>
    <name evidence="8" type="ORF">GCM10009737_21760</name>
</gene>
<evidence type="ECO:0000256" key="1">
    <source>
        <dbReference type="ARBA" id="ARBA00010233"/>
    </source>
</evidence>
<evidence type="ECO:0000259" key="6">
    <source>
        <dbReference type="Pfam" id="PF02016"/>
    </source>
</evidence>
<dbReference type="Proteomes" id="UP001501612">
    <property type="component" value="Unassembled WGS sequence"/>
</dbReference>
<evidence type="ECO:0000313" key="9">
    <source>
        <dbReference type="Proteomes" id="UP001501612"/>
    </source>
</evidence>
<evidence type="ECO:0000256" key="5">
    <source>
        <dbReference type="ARBA" id="ARBA00022825"/>
    </source>
</evidence>
<dbReference type="Pfam" id="PF02016">
    <property type="entry name" value="Peptidase_S66"/>
    <property type="match status" value="1"/>
</dbReference>
<keyword evidence="3" id="KW-0645">Protease</keyword>
<comment type="similarity">
    <text evidence="1">Belongs to the peptidase S66 family.</text>
</comment>
<comment type="caution">
    <text evidence="8">The sequence shown here is derived from an EMBL/GenBank/DDBJ whole genome shotgun (WGS) entry which is preliminary data.</text>
</comment>
<evidence type="ECO:0000256" key="2">
    <source>
        <dbReference type="ARBA" id="ARBA00022645"/>
    </source>
</evidence>
<feature type="domain" description="LD-carboxypeptidase C-terminal" evidence="7">
    <location>
        <begin position="183"/>
        <end position="292"/>
    </location>
</feature>
<evidence type="ECO:0000313" key="8">
    <source>
        <dbReference type="EMBL" id="GAA1919871.1"/>
    </source>
</evidence>
<dbReference type="Pfam" id="PF17676">
    <property type="entry name" value="Peptidase_S66C"/>
    <property type="match status" value="1"/>
</dbReference>
<proteinExistence type="inferred from homology"/>
<keyword evidence="2" id="KW-0121">Carboxypeptidase</keyword>
<name>A0ABP5AQB2_9ACTN</name>
<dbReference type="InterPro" id="IPR027478">
    <property type="entry name" value="LdcA_N"/>
</dbReference>
<keyword evidence="5" id="KW-0720">Serine protease</keyword>
<dbReference type="InterPro" id="IPR003507">
    <property type="entry name" value="S66_fam"/>
</dbReference>
<evidence type="ECO:0000256" key="3">
    <source>
        <dbReference type="ARBA" id="ARBA00022670"/>
    </source>
</evidence>
<dbReference type="Gene3D" id="3.50.30.60">
    <property type="entry name" value="LD-carboxypeptidase A C-terminal domain-like"/>
    <property type="match status" value="1"/>
</dbReference>
<dbReference type="CDD" id="cd07025">
    <property type="entry name" value="Peptidase_S66"/>
    <property type="match status" value="1"/>
</dbReference>
<evidence type="ECO:0000259" key="7">
    <source>
        <dbReference type="Pfam" id="PF17676"/>
    </source>
</evidence>
<dbReference type="PANTHER" id="PTHR30237">
    <property type="entry name" value="MURAMOYLTETRAPEPTIDE CARBOXYPEPTIDASE"/>
    <property type="match status" value="1"/>
</dbReference>
<dbReference type="PANTHER" id="PTHR30237:SF2">
    <property type="entry name" value="MUREIN TETRAPEPTIDE CARBOXYPEPTIDASE"/>
    <property type="match status" value="1"/>
</dbReference>
<dbReference type="InterPro" id="IPR040921">
    <property type="entry name" value="Peptidase_S66C"/>
</dbReference>
<feature type="domain" description="LD-carboxypeptidase N-terminal" evidence="6">
    <location>
        <begin position="23"/>
        <end position="141"/>
    </location>
</feature>
<organism evidence="8 9">
    <name type="scientific">Nocardioides lentus</name>
    <dbReference type="NCBI Taxonomy" id="338077"/>
    <lineage>
        <taxon>Bacteria</taxon>
        <taxon>Bacillati</taxon>
        <taxon>Actinomycetota</taxon>
        <taxon>Actinomycetes</taxon>
        <taxon>Propionibacteriales</taxon>
        <taxon>Nocardioidaceae</taxon>
        <taxon>Nocardioides</taxon>
    </lineage>
</organism>
<dbReference type="EMBL" id="BAAAMY010000005">
    <property type="protein sequence ID" value="GAA1919871.1"/>
    <property type="molecule type" value="Genomic_DNA"/>
</dbReference>
<dbReference type="PIRSF" id="PIRSF028757">
    <property type="entry name" value="LD-carboxypeptidase"/>
    <property type="match status" value="1"/>
</dbReference>
<dbReference type="RefSeq" id="WP_344007056.1">
    <property type="nucleotide sequence ID" value="NZ_BAAAMY010000005.1"/>
</dbReference>
<dbReference type="InterPro" id="IPR040449">
    <property type="entry name" value="Peptidase_S66_N"/>
</dbReference>
<dbReference type="InterPro" id="IPR027461">
    <property type="entry name" value="Carboxypeptidase_A_C_sf"/>
</dbReference>
<reference evidence="9" key="1">
    <citation type="journal article" date="2019" name="Int. J. Syst. Evol. Microbiol.">
        <title>The Global Catalogue of Microorganisms (GCM) 10K type strain sequencing project: providing services to taxonomists for standard genome sequencing and annotation.</title>
        <authorList>
            <consortium name="The Broad Institute Genomics Platform"/>
            <consortium name="The Broad Institute Genome Sequencing Center for Infectious Disease"/>
            <person name="Wu L."/>
            <person name="Ma J."/>
        </authorList>
    </citation>
    <scope>NUCLEOTIDE SEQUENCE [LARGE SCALE GENOMIC DNA]</scope>
    <source>
        <strain evidence="9">JCM 14046</strain>
    </source>
</reference>
<dbReference type="Gene3D" id="3.40.50.10740">
    <property type="entry name" value="Class I glutamine amidotransferase-like"/>
    <property type="match status" value="1"/>
</dbReference>
<evidence type="ECO:0000256" key="4">
    <source>
        <dbReference type="ARBA" id="ARBA00022801"/>
    </source>
</evidence>
<dbReference type="InterPro" id="IPR029062">
    <property type="entry name" value="Class_I_gatase-like"/>
</dbReference>
<dbReference type="SUPFAM" id="SSF52317">
    <property type="entry name" value="Class I glutamine amidotransferase-like"/>
    <property type="match status" value="1"/>
</dbReference>
<sequence>MSTTAPARAPLLAPPALAPGDLVAVVAPAGPASGERVAAGTAILRAWGLRVRPPASLPPARSPWLAGTDEARADALVDAWCDPEVRAVWTARGGVGSHRVLDRLDLDAMADAGPRLLVGYSDVTALHQVLGARLGLAGVHGAGVASLPGLRPTAREALRAVVTGAVAAPMQGRPGAPGTALAPVVGGNLTVLAAGAGAPGVLGARGAVALLEDVGERPYRLDRALTQLRRSGWLDGVLGVAVGQLTDCGDPDEVRALVRDELGALGVPVVTDLPLGHEPDSAALLLGATVALDGDAGTLTPRGRLARRPADPRG</sequence>